<accession>A0AAT9FMC2</accession>
<keyword evidence="1" id="KW-0732">Signal</keyword>
<evidence type="ECO:0000256" key="1">
    <source>
        <dbReference type="SAM" id="SignalP"/>
    </source>
</evidence>
<dbReference type="KEGG" id="osu:NT6N_21060"/>
<feature type="domain" description="Ice-binding protein C-terminal" evidence="2">
    <location>
        <begin position="262"/>
        <end position="284"/>
    </location>
</feature>
<name>A0AAT9FMC2_9BACT</name>
<dbReference type="Pfam" id="PF07589">
    <property type="entry name" value="PEP-CTERM"/>
    <property type="match status" value="1"/>
</dbReference>
<sequence>MKKTLLLTSLAVSALTANAAYIWTGAADSDLYNEANWTVDAGEDLTGDPFKDGAANPSLPGGTYNIGNSGNQVNVATGHQMYLTGGDVTFNISDTTFTFGSWITLDGAGDVFTVSNSTLNLNYVRNETDGTLGVWNLTDTTLNYGNNQIRRMEVTLNNSSWAAANSGGSTFNLQDGGLISFSATGTSPLFSVGTNDSMVNFFTGSSGALVMRRTNGALDELSEIQAYFDTRATIDGLDYDGANGLIFAETNDGTNNTWTITAIPEPSSTALLGLAGLGLILRRRR</sequence>
<dbReference type="AlphaFoldDB" id="A0AAT9FMC2"/>
<feature type="chain" id="PRO_5043322253" description="Ice-binding protein C-terminal domain-containing protein" evidence="1">
    <location>
        <begin position="20"/>
        <end position="285"/>
    </location>
</feature>
<proteinExistence type="predicted"/>
<dbReference type="NCBIfam" id="TIGR02595">
    <property type="entry name" value="PEP_CTERM"/>
    <property type="match status" value="1"/>
</dbReference>
<feature type="signal peptide" evidence="1">
    <location>
        <begin position="1"/>
        <end position="19"/>
    </location>
</feature>
<dbReference type="InterPro" id="IPR013424">
    <property type="entry name" value="Ice-binding_C"/>
</dbReference>
<dbReference type="EMBL" id="AP026866">
    <property type="protein sequence ID" value="BDS07066.1"/>
    <property type="molecule type" value="Genomic_DNA"/>
</dbReference>
<gene>
    <name evidence="3" type="ORF">NT6N_21060</name>
</gene>
<evidence type="ECO:0000259" key="2">
    <source>
        <dbReference type="Pfam" id="PF07589"/>
    </source>
</evidence>
<reference evidence="3" key="1">
    <citation type="submission" date="2024-07" db="EMBL/GenBank/DDBJ databases">
        <title>Complete genome sequence of Verrucomicrobiaceae bacterium NT6N.</title>
        <authorList>
            <person name="Huang C."/>
            <person name="Takami H."/>
            <person name="Hamasaki K."/>
        </authorList>
    </citation>
    <scope>NUCLEOTIDE SEQUENCE</scope>
    <source>
        <strain evidence="3">NT6N</strain>
    </source>
</reference>
<evidence type="ECO:0000313" key="3">
    <source>
        <dbReference type="EMBL" id="BDS07066.1"/>
    </source>
</evidence>
<protein>
    <recommendedName>
        <fullName evidence="2">Ice-binding protein C-terminal domain-containing protein</fullName>
    </recommendedName>
</protein>
<organism evidence="3">
    <name type="scientific">Oceaniferula spumae</name>
    <dbReference type="NCBI Taxonomy" id="2979115"/>
    <lineage>
        <taxon>Bacteria</taxon>
        <taxon>Pseudomonadati</taxon>
        <taxon>Verrucomicrobiota</taxon>
        <taxon>Verrucomicrobiia</taxon>
        <taxon>Verrucomicrobiales</taxon>
        <taxon>Verrucomicrobiaceae</taxon>
        <taxon>Oceaniferula</taxon>
    </lineage>
</organism>